<keyword evidence="6" id="KW-0256">Endoplasmic reticulum</keyword>
<evidence type="ECO:0000256" key="7">
    <source>
        <dbReference type="ARBA" id="ARBA00022857"/>
    </source>
</evidence>
<dbReference type="SUPFAM" id="SSF51735">
    <property type="entry name" value="NAD(P)-binding Rossmann-fold domains"/>
    <property type="match status" value="1"/>
</dbReference>
<keyword evidence="8" id="KW-0746">Sphingolipid metabolism</keyword>
<dbReference type="PRINTS" id="PR00081">
    <property type="entry name" value="GDHRDH"/>
</dbReference>
<evidence type="ECO:0000313" key="13">
    <source>
        <dbReference type="EMBL" id="KPL75053.1"/>
    </source>
</evidence>
<dbReference type="CDD" id="cd08939">
    <property type="entry name" value="KDSR-like_SDR_c"/>
    <property type="match status" value="1"/>
</dbReference>
<evidence type="ECO:0000256" key="5">
    <source>
        <dbReference type="ARBA" id="ARBA00022741"/>
    </source>
</evidence>
<evidence type="ECO:0000256" key="12">
    <source>
        <dbReference type="RuleBase" id="RU000363"/>
    </source>
</evidence>
<organism evidence="13 14">
    <name type="scientific">Bellilinea caldifistulae</name>
    <dbReference type="NCBI Taxonomy" id="360411"/>
    <lineage>
        <taxon>Bacteria</taxon>
        <taxon>Bacillati</taxon>
        <taxon>Chloroflexota</taxon>
        <taxon>Anaerolineae</taxon>
        <taxon>Anaerolineales</taxon>
        <taxon>Anaerolineaceae</taxon>
        <taxon>Bellilinea</taxon>
    </lineage>
</organism>
<evidence type="ECO:0000256" key="2">
    <source>
        <dbReference type="ARBA" id="ARBA00004760"/>
    </source>
</evidence>
<evidence type="ECO:0000256" key="10">
    <source>
        <dbReference type="ARBA" id="ARBA00023098"/>
    </source>
</evidence>
<name>A0A0P6WXW2_9CHLR</name>
<dbReference type="PANTHER" id="PTHR43550">
    <property type="entry name" value="3-KETODIHYDROSPHINGOSINE REDUCTASE"/>
    <property type="match status" value="1"/>
</dbReference>
<keyword evidence="14" id="KW-1185">Reference proteome</keyword>
<proteinExistence type="inferred from homology"/>
<dbReference type="Pfam" id="PF00106">
    <property type="entry name" value="adh_short"/>
    <property type="match status" value="1"/>
</dbReference>
<dbReference type="PROSITE" id="PS00061">
    <property type="entry name" value="ADH_SHORT"/>
    <property type="match status" value="1"/>
</dbReference>
<keyword evidence="7" id="KW-0521">NADP</keyword>
<comment type="subcellular location">
    <subcellularLocation>
        <location evidence="1">Endoplasmic reticulum</location>
    </subcellularLocation>
</comment>
<dbReference type="GO" id="GO:0030148">
    <property type="term" value="P:sphingolipid biosynthetic process"/>
    <property type="evidence" value="ECO:0007669"/>
    <property type="project" value="InterPro"/>
</dbReference>
<dbReference type="Proteomes" id="UP000050514">
    <property type="component" value="Unassembled WGS sequence"/>
</dbReference>
<keyword evidence="9" id="KW-0560">Oxidoreductase</keyword>
<sequence>MVDFYQNKKVLITGGSSGIGLALAKLFVQNRANVCILARNPDNLQKAVSHLEGFRPSPNVEISSISADVSNSLNLNNALSLLISRWKKVDILINSAGVAHPGEFWDLEEEIFHQMMQINYFGTVNAIRAVLPPMLAAKDGIIVNISSIVGYLNIYGYTAYGASKHAVTGLSDALRMELKPQGIQVALVYPPDTDTPQLAYENQYKPQITKMLASSGGIIHPDQVAREILSGVANRKYLILPGLENKLIYLTIRLLGKGLAYALMDRMVASALQRKSAAKK</sequence>
<dbReference type="GO" id="GO:0016020">
    <property type="term" value="C:membrane"/>
    <property type="evidence" value="ECO:0007669"/>
    <property type="project" value="GOC"/>
</dbReference>
<keyword evidence="10" id="KW-0443">Lipid metabolism</keyword>
<evidence type="ECO:0000256" key="6">
    <source>
        <dbReference type="ARBA" id="ARBA00022824"/>
    </source>
</evidence>
<accession>A0A0P6WXW2</accession>
<evidence type="ECO:0000256" key="8">
    <source>
        <dbReference type="ARBA" id="ARBA00022919"/>
    </source>
</evidence>
<dbReference type="EMBL" id="LGHJ01000016">
    <property type="protein sequence ID" value="KPL75053.1"/>
    <property type="molecule type" value="Genomic_DNA"/>
</dbReference>
<protein>
    <recommendedName>
        <fullName evidence="11">3-dehydrosphinganine reductase</fullName>
        <ecNumber evidence="11">1.1.1.102</ecNumber>
    </recommendedName>
</protein>
<comment type="pathway">
    <text evidence="2">Lipid metabolism; sphingolipid metabolism.</text>
</comment>
<dbReference type="STRING" id="360411.AC812_11050"/>
<reference evidence="13 14" key="1">
    <citation type="submission" date="2015-07" db="EMBL/GenBank/DDBJ databases">
        <title>Draft genome of Bellilinea caldifistulae DSM 17877.</title>
        <authorList>
            <person name="Hemp J."/>
            <person name="Ward L.M."/>
            <person name="Pace L.A."/>
            <person name="Fischer W.W."/>
        </authorList>
    </citation>
    <scope>NUCLEOTIDE SEQUENCE [LARGE SCALE GENOMIC DNA]</scope>
    <source>
        <strain evidence="13 14">GOMI-1</strain>
    </source>
</reference>
<dbReference type="GO" id="GO:0000166">
    <property type="term" value="F:nucleotide binding"/>
    <property type="evidence" value="ECO:0007669"/>
    <property type="project" value="UniProtKB-KW"/>
</dbReference>
<comment type="caution">
    <text evidence="13">The sequence shown here is derived from an EMBL/GenBank/DDBJ whole genome shotgun (WGS) entry which is preliminary data.</text>
</comment>
<dbReference type="GO" id="GO:0047560">
    <property type="term" value="F:3-dehydrosphinganine reductase activity"/>
    <property type="evidence" value="ECO:0007669"/>
    <property type="project" value="UniProtKB-EC"/>
</dbReference>
<dbReference type="InterPro" id="IPR045022">
    <property type="entry name" value="KDSR-like"/>
</dbReference>
<dbReference type="InterPro" id="IPR002347">
    <property type="entry name" value="SDR_fam"/>
</dbReference>
<evidence type="ECO:0000256" key="4">
    <source>
        <dbReference type="ARBA" id="ARBA00006484"/>
    </source>
</evidence>
<evidence type="ECO:0000256" key="11">
    <source>
        <dbReference type="ARBA" id="ARBA00026112"/>
    </source>
</evidence>
<dbReference type="InterPro" id="IPR036291">
    <property type="entry name" value="NAD(P)-bd_dom_sf"/>
</dbReference>
<dbReference type="InterPro" id="IPR020904">
    <property type="entry name" value="Sc_DH/Rdtase_CS"/>
</dbReference>
<comment type="pathway">
    <text evidence="3">Sphingolipid metabolism.</text>
</comment>
<dbReference type="GO" id="GO:0006666">
    <property type="term" value="P:3-keto-sphinganine metabolic process"/>
    <property type="evidence" value="ECO:0007669"/>
    <property type="project" value="InterPro"/>
</dbReference>
<evidence type="ECO:0000256" key="3">
    <source>
        <dbReference type="ARBA" id="ARBA00004991"/>
    </source>
</evidence>
<dbReference type="EC" id="1.1.1.102" evidence="11"/>
<dbReference type="Gene3D" id="3.40.50.720">
    <property type="entry name" value="NAD(P)-binding Rossmann-like Domain"/>
    <property type="match status" value="1"/>
</dbReference>
<dbReference type="RefSeq" id="WP_061916265.1">
    <property type="nucleotide sequence ID" value="NZ_DF967971.1"/>
</dbReference>
<evidence type="ECO:0000313" key="14">
    <source>
        <dbReference type="Proteomes" id="UP000050514"/>
    </source>
</evidence>
<dbReference type="AlphaFoldDB" id="A0A0P6WXW2"/>
<dbReference type="PRINTS" id="PR00080">
    <property type="entry name" value="SDRFAMILY"/>
</dbReference>
<keyword evidence="5" id="KW-0547">Nucleotide-binding</keyword>
<evidence type="ECO:0000256" key="1">
    <source>
        <dbReference type="ARBA" id="ARBA00004240"/>
    </source>
</evidence>
<dbReference type="PANTHER" id="PTHR43550:SF3">
    <property type="entry name" value="3-KETODIHYDROSPHINGOSINE REDUCTASE"/>
    <property type="match status" value="1"/>
</dbReference>
<gene>
    <name evidence="13" type="ORF">AC812_11050</name>
</gene>
<evidence type="ECO:0000256" key="9">
    <source>
        <dbReference type="ARBA" id="ARBA00023002"/>
    </source>
</evidence>
<comment type="similarity">
    <text evidence="4 12">Belongs to the short-chain dehydrogenases/reductases (SDR) family.</text>
</comment>